<reference evidence="6 7" key="1">
    <citation type="journal article" date="2023" name="G3 (Bethesda)">
        <title>A chromosome-length genome assembly and annotation of blackberry (Rubus argutus, cv. 'Hillquist').</title>
        <authorList>
            <person name="Bruna T."/>
            <person name="Aryal R."/>
            <person name="Dudchenko O."/>
            <person name="Sargent D.J."/>
            <person name="Mead D."/>
            <person name="Buti M."/>
            <person name="Cavallini A."/>
            <person name="Hytonen T."/>
            <person name="Andres J."/>
            <person name="Pham M."/>
            <person name="Weisz D."/>
            <person name="Mascagni F."/>
            <person name="Usai G."/>
            <person name="Natali L."/>
            <person name="Bassil N."/>
            <person name="Fernandez G.E."/>
            <person name="Lomsadze A."/>
            <person name="Armour M."/>
            <person name="Olukolu B."/>
            <person name="Poorten T."/>
            <person name="Britton C."/>
            <person name="Davik J."/>
            <person name="Ashrafi H."/>
            <person name="Aiden E.L."/>
            <person name="Borodovsky M."/>
            <person name="Worthington M."/>
        </authorList>
    </citation>
    <scope>NUCLEOTIDE SEQUENCE [LARGE SCALE GENOMIC DNA]</scope>
    <source>
        <strain evidence="6">PI 553951</strain>
    </source>
</reference>
<dbReference type="Pfam" id="PF04043">
    <property type="entry name" value="PMEI"/>
    <property type="match status" value="1"/>
</dbReference>
<protein>
    <recommendedName>
        <fullName evidence="5">Pectinesterase inhibitor domain-containing protein</fullName>
    </recommendedName>
</protein>
<keyword evidence="7" id="KW-1185">Reference proteome</keyword>
<keyword evidence="2" id="KW-1015">Disulfide bond</keyword>
<dbReference type="InterPro" id="IPR052421">
    <property type="entry name" value="PCW_Enzyme_Inhibitor"/>
</dbReference>
<evidence type="ECO:0000256" key="1">
    <source>
        <dbReference type="ARBA" id="ARBA00022729"/>
    </source>
</evidence>
<dbReference type="GO" id="GO:0004857">
    <property type="term" value="F:enzyme inhibitor activity"/>
    <property type="evidence" value="ECO:0007669"/>
    <property type="project" value="InterPro"/>
</dbReference>
<keyword evidence="1 4" id="KW-0732">Signal</keyword>
<dbReference type="AlphaFoldDB" id="A0AAW1WJY8"/>
<dbReference type="Gene3D" id="1.20.140.40">
    <property type="entry name" value="Invertase/pectin methylesterase inhibitor family protein"/>
    <property type="match status" value="1"/>
</dbReference>
<feature type="signal peptide" evidence="4">
    <location>
        <begin position="1"/>
        <end position="25"/>
    </location>
</feature>
<feature type="domain" description="Pectinesterase inhibitor" evidence="5">
    <location>
        <begin position="31"/>
        <end position="170"/>
    </location>
</feature>
<evidence type="ECO:0000313" key="7">
    <source>
        <dbReference type="Proteomes" id="UP001457282"/>
    </source>
</evidence>
<evidence type="ECO:0000259" key="5">
    <source>
        <dbReference type="SMART" id="SM00856"/>
    </source>
</evidence>
<dbReference type="SUPFAM" id="SSF101148">
    <property type="entry name" value="Plant invertase/pectin methylesterase inhibitor"/>
    <property type="match status" value="1"/>
</dbReference>
<organism evidence="6 7">
    <name type="scientific">Rubus argutus</name>
    <name type="common">Southern blackberry</name>
    <dbReference type="NCBI Taxonomy" id="59490"/>
    <lineage>
        <taxon>Eukaryota</taxon>
        <taxon>Viridiplantae</taxon>
        <taxon>Streptophyta</taxon>
        <taxon>Embryophyta</taxon>
        <taxon>Tracheophyta</taxon>
        <taxon>Spermatophyta</taxon>
        <taxon>Magnoliopsida</taxon>
        <taxon>eudicotyledons</taxon>
        <taxon>Gunneridae</taxon>
        <taxon>Pentapetalae</taxon>
        <taxon>rosids</taxon>
        <taxon>fabids</taxon>
        <taxon>Rosales</taxon>
        <taxon>Rosaceae</taxon>
        <taxon>Rosoideae</taxon>
        <taxon>Rosoideae incertae sedis</taxon>
        <taxon>Rubus</taxon>
    </lineage>
</organism>
<dbReference type="PANTHER" id="PTHR36710">
    <property type="entry name" value="PECTINESTERASE INHIBITOR-LIKE"/>
    <property type="match status" value="1"/>
</dbReference>
<dbReference type="Proteomes" id="UP001457282">
    <property type="component" value="Unassembled WGS sequence"/>
</dbReference>
<evidence type="ECO:0000313" key="6">
    <source>
        <dbReference type="EMBL" id="KAK9923640.1"/>
    </source>
</evidence>
<name>A0AAW1WJY8_RUBAR</name>
<dbReference type="InterPro" id="IPR006501">
    <property type="entry name" value="Pectinesterase_inhib_dom"/>
</dbReference>
<dbReference type="PANTHER" id="PTHR36710:SF13">
    <property type="entry name" value="PUTATIVE-RELATED"/>
    <property type="match status" value="1"/>
</dbReference>
<accession>A0AAW1WJY8</accession>
<dbReference type="InterPro" id="IPR035513">
    <property type="entry name" value="Invertase/methylesterase_inhib"/>
</dbReference>
<gene>
    <name evidence="6" type="ORF">M0R45_032047</name>
</gene>
<comment type="caution">
    <text evidence="6">The sequence shown here is derived from an EMBL/GenBank/DDBJ whole genome shotgun (WGS) entry which is preliminary data.</text>
</comment>
<feature type="chain" id="PRO_5043643309" description="Pectinesterase inhibitor domain-containing protein" evidence="4">
    <location>
        <begin position="26"/>
        <end position="175"/>
    </location>
</feature>
<comment type="similarity">
    <text evidence="3">Belongs to the PMEI family.</text>
</comment>
<evidence type="ECO:0000256" key="2">
    <source>
        <dbReference type="ARBA" id="ARBA00023157"/>
    </source>
</evidence>
<dbReference type="NCBIfam" id="TIGR01614">
    <property type="entry name" value="PME_inhib"/>
    <property type="match status" value="1"/>
</dbReference>
<sequence length="175" mass="19159">MKNLMCIAAVVVFFIQTAFLPASHCRVILPTDVNFIVETCRKTPNPTVCLSSLKSDPRSAHSDIYGLAVIMIDVVKAKSTATQSKIKEVLKQHRGDKSLKDCAYSYRAVVEDDIPVAYEAIKLSRSMFALESMNDVVIEANSCTRAVSYFPHLPHLNKVVADVASVAAAIIDAFP</sequence>
<dbReference type="EMBL" id="JBEDUW010000006">
    <property type="protein sequence ID" value="KAK9923640.1"/>
    <property type="molecule type" value="Genomic_DNA"/>
</dbReference>
<evidence type="ECO:0000256" key="3">
    <source>
        <dbReference type="ARBA" id="ARBA00038471"/>
    </source>
</evidence>
<proteinExistence type="inferred from homology"/>
<evidence type="ECO:0000256" key="4">
    <source>
        <dbReference type="SAM" id="SignalP"/>
    </source>
</evidence>
<dbReference type="SMART" id="SM00856">
    <property type="entry name" value="PMEI"/>
    <property type="match status" value="1"/>
</dbReference>